<dbReference type="InterPro" id="IPR036571">
    <property type="entry name" value="MECDP_synthase_sf"/>
</dbReference>
<proteinExistence type="inferred from homology"/>
<keyword evidence="7" id="KW-0456">Lyase</keyword>
<keyword evidence="5" id="KW-0479">Metal-binding</keyword>
<dbReference type="HAMAP" id="MF_00107">
    <property type="entry name" value="IspF"/>
    <property type="match status" value="1"/>
</dbReference>
<comment type="catalytic activity">
    <reaction evidence="1">
        <text>4-CDP-2-C-methyl-D-erythritol 2-phosphate = 2-C-methyl-D-erythritol 2,4-cyclic diphosphate + CMP</text>
        <dbReference type="Rhea" id="RHEA:23864"/>
        <dbReference type="ChEBI" id="CHEBI:57919"/>
        <dbReference type="ChEBI" id="CHEBI:58483"/>
        <dbReference type="ChEBI" id="CHEBI:60377"/>
        <dbReference type="EC" id="4.6.1.12"/>
    </reaction>
</comment>
<evidence type="ECO:0000259" key="8">
    <source>
        <dbReference type="Pfam" id="PF02542"/>
    </source>
</evidence>
<dbReference type="GO" id="GO:0008685">
    <property type="term" value="F:2-C-methyl-D-erythritol 2,4-cyclodiphosphate synthase activity"/>
    <property type="evidence" value="ECO:0007669"/>
    <property type="project" value="UniProtKB-EC"/>
</dbReference>
<dbReference type="GO" id="GO:0019288">
    <property type="term" value="P:isopentenyl diphosphate biosynthetic process, methylerythritol 4-phosphate pathway"/>
    <property type="evidence" value="ECO:0007669"/>
    <property type="project" value="UniProtKB-UniPathway"/>
</dbReference>
<dbReference type="PANTHER" id="PTHR43181:SF1">
    <property type="entry name" value="2-C-METHYL-D-ERYTHRITOL 2,4-CYCLODIPHOSPHATE SYNTHASE, CHLOROPLASTIC"/>
    <property type="match status" value="1"/>
</dbReference>
<protein>
    <recommendedName>
        <fullName evidence="4">2-C-methyl-D-erythritol 2,4-cyclodiphosphate synthase</fullName>
        <ecNumber evidence="4">4.6.1.12</ecNumber>
    </recommendedName>
</protein>
<dbReference type="CDD" id="cd00554">
    <property type="entry name" value="MECDP_synthase"/>
    <property type="match status" value="1"/>
</dbReference>
<evidence type="ECO:0000313" key="9">
    <source>
        <dbReference type="EMBL" id="CAB4685152.1"/>
    </source>
</evidence>
<dbReference type="Pfam" id="PF02542">
    <property type="entry name" value="YgbB"/>
    <property type="match status" value="1"/>
</dbReference>
<keyword evidence="6" id="KW-0414">Isoprene biosynthesis</keyword>
<organism evidence="9">
    <name type="scientific">freshwater metagenome</name>
    <dbReference type="NCBI Taxonomy" id="449393"/>
    <lineage>
        <taxon>unclassified sequences</taxon>
        <taxon>metagenomes</taxon>
        <taxon>ecological metagenomes</taxon>
    </lineage>
</organism>
<name>A0A6J6NFY6_9ZZZZ</name>
<dbReference type="NCBIfam" id="TIGR00151">
    <property type="entry name" value="ispF"/>
    <property type="match status" value="1"/>
</dbReference>
<gene>
    <name evidence="9" type="ORF">UFOPK2366_00449</name>
</gene>
<dbReference type="PROSITE" id="PS01350">
    <property type="entry name" value="ISPF"/>
    <property type="match status" value="1"/>
</dbReference>
<evidence type="ECO:0000256" key="3">
    <source>
        <dbReference type="ARBA" id="ARBA00004709"/>
    </source>
</evidence>
<accession>A0A6J6NFY6</accession>
<dbReference type="InterPro" id="IPR020555">
    <property type="entry name" value="MECDP_synthase_CS"/>
</dbReference>
<dbReference type="EMBL" id="CAEZXM010000060">
    <property type="protein sequence ID" value="CAB4685152.1"/>
    <property type="molecule type" value="Genomic_DNA"/>
</dbReference>
<sequence length="167" mass="17591">MMTLPQIRVGQGFDIHRFSDDPSRVLVLGGVTFPGERGLHGHSDADAVAHAVIDALLGAAGLGDIGQHFPDTDPQWKGADSLLLLAHAAGLVTQAGWMIGNIDCSVVCEQPKLAPRRDEMQQRLSAAAGADVTVKGRRAEGLGALGRSEGIACWAVAVILREVTQPR</sequence>
<comment type="cofactor">
    <cofactor evidence="2">
        <name>a divalent metal cation</name>
        <dbReference type="ChEBI" id="CHEBI:60240"/>
    </cofactor>
</comment>
<feature type="domain" description="2-C-methyl-D-erythritol 2,4-cyclodiphosphate synthase" evidence="8">
    <location>
        <begin position="7"/>
        <end position="159"/>
    </location>
</feature>
<evidence type="ECO:0000256" key="2">
    <source>
        <dbReference type="ARBA" id="ARBA00001968"/>
    </source>
</evidence>
<dbReference type="EC" id="4.6.1.12" evidence="4"/>
<dbReference type="GO" id="GO:0046872">
    <property type="term" value="F:metal ion binding"/>
    <property type="evidence" value="ECO:0007669"/>
    <property type="project" value="UniProtKB-KW"/>
</dbReference>
<dbReference type="InterPro" id="IPR003526">
    <property type="entry name" value="MECDP_synthase"/>
</dbReference>
<dbReference type="SUPFAM" id="SSF69765">
    <property type="entry name" value="IpsF-like"/>
    <property type="match status" value="1"/>
</dbReference>
<dbReference type="PANTHER" id="PTHR43181">
    <property type="entry name" value="2-C-METHYL-D-ERYTHRITOL 2,4-CYCLODIPHOSPHATE SYNTHASE, CHLOROPLASTIC"/>
    <property type="match status" value="1"/>
</dbReference>
<evidence type="ECO:0000256" key="1">
    <source>
        <dbReference type="ARBA" id="ARBA00000200"/>
    </source>
</evidence>
<dbReference type="GO" id="GO:0016114">
    <property type="term" value="P:terpenoid biosynthetic process"/>
    <property type="evidence" value="ECO:0007669"/>
    <property type="project" value="InterPro"/>
</dbReference>
<reference evidence="9" key="1">
    <citation type="submission" date="2020-05" db="EMBL/GenBank/DDBJ databases">
        <authorList>
            <person name="Chiriac C."/>
            <person name="Salcher M."/>
            <person name="Ghai R."/>
            <person name="Kavagutti S V."/>
        </authorList>
    </citation>
    <scope>NUCLEOTIDE SEQUENCE</scope>
</reference>
<dbReference type="UniPathway" id="UPA00056">
    <property type="reaction ID" value="UER00095"/>
</dbReference>
<evidence type="ECO:0000256" key="4">
    <source>
        <dbReference type="ARBA" id="ARBA00012579"/>
    </source>
</evidence>
<comment type="pathway">
    <text evidence="3">Isoprenoid biosynthesis; isopentenyl diphosphate biosynthesis via DXP pathway; isopentenyl diphosphate from 1-deoxy-D-xylulose 5-phosphate: step 4/6.</text>
</comment>
<evidence type="ECO:0000256" key="5">
    <source>
        <dbReference type="ARBA" id="ARBA00022723"/>
    </source>
</evidence>
<dbReference type="FunFam" id="3.30.1330.50:FF:000003">
    <property type="entry name" value="2-C-methyl-D-erythritol 2,4-cyclodiphosphate synthase"/>
    <property type="match status" value="1"/>
</dbReference>
<evidence type="ECO:0000256" key="6">
    <source>
        <dbReference type="ARBA" id="ARBA00023229"/>
    </source>
</evidence>
<evidence type="ECO:0000256" key="7">
    <source>
        <dbReference type="ARBA" id="ARBA00023239"/>
    </source>
</evidence>
<dbReference type="AlphaFoldDB" id="A0A6J6NFY6"/>
<dbReference type="Gene3D" id="3.30.1330.50">
    <property type="entry name" value="2-C-methyl-D-erythritol 2,4-cyclodiphosphate synthase"/>
    <property type="match status" value="1"/>
</dbReference>